<accession>A0A8K0KKV9</accession>
<reference evidence="4" key="2">
    <citation type="submission" date="2017-10" db="EMBL/GenBank/DDBJ databases">
        <title>Ladona fulva Genome sequencing and assembly.</title>
        <authorList>
            <person name="Murali S."/>
            <person name="Richards S."/>
            <person name="Bandaranaike D."/>
            <person name="Bellair M."/>
            <person name="Blankenburg K."/>
            <person name="Chao H."/>
            <person name="Dinh H."/>
            <person name="Doddapaneni H."/>
            <person name="Dugan-Rocha S."/>
            <person name="Elkadiri S."/>
            <person name="Gnanaolivu R."/>
            <person name="Hernandez B."/>
            <person name="Skinner E."/>
            <person name="Javaid M."/>
            <person name="Lee S."/>
            <person name="Li M."/>
            <person name="Ming W."/>
            <person name="Munidasa M."/>
            <person name="Muniz J."/>
            <person name="Nguyen L."/>
            <person name="Hughes D."/>
            <person name="Osuji N."/>
            <person name="Pu L.-L."/>
            <person name="Puazo M."/>
            <person name="Qu C."/>
            <person name="Quiroz J."/>
            <person name="Raj R."/>
            <person name="Weissenberger G."/>
            <person name="Xin Y."/>
            <person name="Zou X."/>
            <person name="Han Y."/>
            <person name="Worley K."/>
            <person name="Muzny D."/>
            <person name="Gibbs R."/>
        </authorList>
    </citation>
    <scope>NUCLEOTIDE SEQUENCE</scope>
    <source>
        <strain evidence="4">Sampled in the wild</strain>
    </source>
</reference>
<evidence type="ECO:0000256" key="2">
    <source>
        <dbReference type="SAM" id="MobiDB-lite"/>
    </source>
</evidence>
<name>A0A8K0KKV9_LADFU</name>
<dbReference type="GO" id="GO:0005112">
    <property type="term" value="F:Notch binding"/>
    <property type="evidence" value="ECO:0007669"/>
    <property type="project" value="TreeGrafter"/>
</dbReference>
<evidence type="ECO:0000256" key="1">
    <source>
        <dbReference type="PROSITE-ProRule" id="PRU00076"/>
    </source>
</evidence>
<evidence type="ECO:0000313" key="5">
    <source>
        <dbReference type="Proteomes" id="UP000792457"/>
    </source>
</evidence>
<dbReference type="Pfam" id="PF00008">
    <property type="entry name" value="EGF"/>
    <property type="match status" value="1"/>
</dbReference>
<feature type="domain" description="EGF-like" evidence="3">
    <location>
        <begin position="104"/>
        <end position="140"/>
    </location>
</feature>
<dbReference type="AlphaFoldDB" id="A0A8K0KKV9"/>
<dbReference type="PROSITE" id="PS50026">
    <property type="entry name" value="EGF_3"/>
    <property type="match status" value="1"/>
</dbReference>
<keyword evidence="5" id="KW-1185">Reference proteome</keyword>
<comment type="caution">
    <text evidence="1">Lacks conserved residue(s) required for the propagation of feature annotation.</text>
</comment>
<dbReference type="OrthoDB" id="283575at2759"/>
<keyword evidence="1" id="KW-0245">EGF-like domain</keyword>
<evidence type="ECO:0000313" key="4">
    <source>
        <dbReference type="EMBL" id="KAG8235485.1"/>
    </source>
</evidence>
<evidence type="ECO:0000259" key="3">
    <source>
        <dbReference type="PROSITE" id="PS50026"/>
    </source>
</evidence>
<dbReference type="InterPro" id="IPR000742">
    <property type="entry name" value="EGF"/>
</dbReference>
<dbReference type="Proteomes" id="UP000792457">
    <property type="component" value="Unassembled WGS sequence"/>
</dbReference>
<dbReference type="EMBL" id="KZ308914">
    <property type="protein sequence ID" value="KAG8235485.1"/>
    <property type="molecule type" value="Genomic_DNA"/>
</dbReference>
<dbReference type="InterPro" id="IPR050906">
    <property type="entry name" value="Notch_signaling"/>
</dbReference>
<dbReference type="CDD" id="cd00054">
    <property type="entry name" value="EGF_CA"/>
    <property type="match status" value="1"/>
</dbReference>
<comment type="caution">
    <text evidence="4">The sequence shown here is derived from an EMBL/GenBank/DDBJ whole genome shotgun (WGS) entry which is preliminary data.</text>
</comment>
<dbReference type="PANTHER" id="PTHR24044:SF420">
    <property type="entry name" value="DELTA AND NOTCH-LIKE EPIDERMAL GROWTH FACTOR-RELATED RECEPTOR ISOFORM X1"/>
    <property type="match status" value="1"/>
</dbReference>
<reference evidence="4" key="1">
    <citation type="submission" date="2013-04" db="EMBL/GenBank/DDBJ databases">
        <authorList>
            <person name="Qu J."/>
            <person name="Murali S.C."/>
            <person name="Bandaranaike D."/>
            <person name="Bellair M."/>
            <person name="Blankenburg K."/>
            <person name="Chao H."/>
            <person name="Dinh H."/>
            <person name="Doddapaneni H."/>
            <person name="Downs B."/>
            <person name="Dugan-Rocha S."/>
            <person name="Elkadiri S."/>
            <person name="Gnanaolivu R.D."/>
            <person name="Hernandez B."/>
            <person name="Javaid M."/>
            <person name="Jayaseelan J.C."/>
            <person name="Lee S."/>
            <person name="Li M."/>
            <person name="Ming W."/>
            <person name="Munidasa M."/>
            <person name="Muniz J."/>
            <person name="Nguyen L."/>
            <person name="Ongeri F."/>
            <person name="Osuji N."/>
            <person name="Pu L.-L."/>
            <person name="Puazo M."/>
            <person name="Qu C."/>
            <person name="Quiroz J."/>
            <person name="Raj R."/>
            <person name="Weissenberger G."/>
            <person name="Xin Y."/>
            <person name="Zou X."/>
            <person name="Han Y."/>
            <person name="Richards S."/>
            <person name="Worley K."/>
            <person name="Muzny D."/>
            <person name="Gibbs R."/>
        </authorList>
    </citation>
    <scope>NUCLEOTIDE SEQUENCE</scope>
    <source>
        <strain evidence="4">Sampled in the wild</strain>
    </source>
</reference>
<feature type="region of interest" description="Disordered" evidence="2">
    <location>
        <begin position="172"/>
        <end position="207"/>
    </location>
</feature>
<dbReference type="SUPFAM" id="SSF57196">
    <property type="entry name" value="EGF/Laminin"/>
    <property type="match status" value="1"/>
</dbReference>
<dbReference type="Gene3D" id="2.10.25.10">
    <property type="entry name" value="Laminin"/>
    <property type="match status" value="2"/>
</dbReference>
<dbReference type="SMART" id="SM00181">
    <property type="entry name" value="EGF"/>
    <property type="match status" value="2"/>
</dbReference>
<sequence length="241" mass="25265">MYVGEYCQQLNPCRTGPGPRCQNGGTCVVIPFLPASSHLSASPLSSLASSANLLSPSAASQGKGIFSMGPGSSGILPGGPELGAASFRCICPIGFSASLCEIPEPNACDAAPCKNGGSCTLLSLKNYTCTCPPGYTGTCLAPIVSERTTAPRRPAKTAPNALLWRTASNAPVQADSWEPRARRTSTSAGPPSRAKEGSATTRTAPTREYSLMQYFPNGLLPRPRTRPFSFQIWPEALEINL</sequence>
<gene>
    <name evidence="4" type="ORF">J437_LFUL016992</name>
</gene>
<protein>
    <recommendedName>
        <fullName evidence="3">EGF-like domain-containing protein</fullName>
    </recommendedName>
</protein>
<proteinExistence type="predicted"/>
<organism evidence="4 5">
    <name type="scientific">Ladona fulva</name>
    <name type="common">Scarce chaser dragonfly</name>
    <name type="synonym">Libellula fulva</name>
    <dbReference type="NCBI Taxonomy" id="123851"/>
    <lineage>
        <taxon>Eukaryota</taxon>
        <taxon>Metazoa</taxon>
        <taxon>Ecdysozoa</taxon>
        <taxon>Arthropoda</taxon>
        <taxon>Hexapoda</taxon>
        <taxon>Insecta</taxon>
        <taxon>Pterygota</taxon>
        <taxon>Palaeoptera</taxon>
        <taxon>Odonata</taxon>
        <taxon>Epiprocta</taxon>
        <taxon>Anisoptera</taxon>
        <taxon>Libelluloidea</taxon>
        <taxon>Libellulidae</taxon>
        <taxon>Ladona</taxon>
    </lineage>
</organism>
<dbReference type="PANTHER" id="PTHR24044">
    <property type="entry name" value="NOTCH LIGAND FAMILY MEMBER"/>
    <property type="match status" value="1"/>
</dbReference>